<evidence type="ECO:0000313" key="3">
    <source>
        <dbReference type="Proteomes" id="UP000694044"/>
    </source>
</evidence>
<dbReference type="GO" id="GO:0004350">
    <property type="term" value="F:glutamate-5-semialdehyde dehydrogenase activity"/>
    <property type="evidence" value="ECO:0007669"/>
    <property type="project" value="TreeGrafter"/>
</dbReference>
<evidence type="ECO:0000313" key="2">
    <source>
        <dbReference type="EMBL" id="KAG7383078.1"/>
    </source>
</evidence>
<proteinExistence type="predicted"/>
<comment type="caution">
    <text evidence="2">The sequence shown here is derived from an EMBL/GenBank/DDBJ whole genome shotgun (WGS) entry which is preliminary data.</text>
</comment>
<gene>
    <name evidence="2" type="ORF">PHYPSEUDO_004062</name>
</gene>
<dbReference type="PANTHER" id="PTHR11063">
    <property type="entry name" value="GLUTAMATE SEMIALDEHYDE DEHYDROGENASE"/>
    <property type="match status" value="1"/>
</dbReference>
<name>A0A8T1VS76_9STRA</name>
<reference evidence="2" key="1">
    <citation type="submission" date="2021-02" db="EMBL/GenBank/DDBJ databases">
        <authorList>
            <person name="Palmer J.M."/>
        </authorList>
    </citation>
    <scope>NUCLEOTIDE SEQUENCE</scope>
    <source>
        <strain evidence="2">SCRP734</strain>
    </source>
</reference>
<dbReference type="InterPro" id="IPR001048">
    <property type="entry name" value="Asp/Glu/Uridylate_kinase"/>
</dbReference>
<organism evidence="2 3">
    <name type="scientific">Phytophthora pseudosyringae</name>
    <dbReference type="NCBI Taxonomy" id="221518"/>
    <lineage>
        <taxon>Eukaryota</taxon>
        <taxon>Sar</taxon>
        <taxon>Stramenopiles</taxon>
        <taxon>Oomycota</taxon>
        <taxon>Peronosporomycetes</taxon>
        <taxon>Peronosporales</taxon>
        <taxon>Peronosporaceae</taxon>
        <taxon>Phytophthora</taxon>
    </lineage>
</organism>
<protein>
    <recommendedName>
        <fullName evidence="1">Aspartate/glutamate/uridylate kinase domain-containing protein</fullName>
    </recommendedName>
</protein>
<dbReference type="PANTHER" id="PTHR11063:SF8">
    <property type="entry name" value="DELTA-1-PYRROLINE-5-CARBOXYLATE SYNTHASE"/>
    <property type="match status" value="1"/>
</dbReference>
<sequence>MAWDNDSLASLFAQEMEVDLMVLLTDVDGVYTSGEDRKLNSQFQRGDKPFVVPESRVSSVGQNDKLHSSIRAVDSGAVRAAVVAKAEPGVLLRIVNGERVGTLFVSSDGEAIGDAATEEEHIDPLYSGIAKRAREPCSKL</sequence>
<evidence type="ECO:0000259" key="1">
    <source>
        <dbReference type="Pfam" id="PF00696"/>
    </source>
</evidence>
<feature type="domain" description="Aspartate/glutamate/uridylate kinase" evidence="1">
    <location>
        <begin position="4"/>
        <end position="82"/>
    </location>
</feature>
<dbReference type="AlphaFoldDB" id="A0A8T1VS76"/>
<dbReference type="EMBL" id="JAGDFM010000188">
    <property type="protein sequence ID" value="KAG7383078.1"/>
    <property type="molecule type" value="Genomic_DNA"/>
</dbReference>
<dbReference type="OrthoDB" id="1934954at2759"/>
<dbReference type="Pfam" id="PF00696">
    <property type="entry name" value="AA_kinase"/>
    <property type="match status" value="1"/>
</dbReference>
<accession>A0A8T1VS76</accession>
<keyword evidence="3" id="KW-1185">Reference proteome</keyword>
<dbReference type="Proteomes" id="UP000694044">
    <property type="component" value="Unassembled WGS sequence"/>
</dbReference>